<evidence type="ECO:0008006" key="3">
    <source>
        <dbReference type="Google" id="ProtNLM"/>
    </source>
</evidence>
<organism evidence="1 2">
    <name type="scientific">Frankia umida</name>
    <dbReference type="NCBI Taxonomy" id="573489"/>
    <lineage>
        <taxon>Bacteria</taxon>
        <taxon>Bacillati</taxon>
        <taxon>Actinomycetota</taxon>
        <taxon>Actinomycetes</taxon>
        <taxon>Frankiales</taxon>
        <taxon>Frankiaceae</taxon>
        <taxon>Frankia</taxon>
    </lineage>
</organism>
<evidence type="ECO:0000313" key="1">
    <source>
        <dbReference type="EMBL" id="MCK9876609.1"/>
    </source>
</evidence>
<evidence type="ECO:0000313" key="2">
    <source>
        <dbReference type="Proteomes" id="UP001201873"/>
    </source>
</evidence>
<sequence length="173" mass="18389">MTITELLTPAATDSPISISSAAAALTITEATACRYLRAGKLTHLDDGVSAASVEAYAERRAVNISRTRAVPGWHRRPTGDLRPLPRTAGPVEEAAAAWAEAARLEALARKLKAKARPVLEEAGPGTYGPFEVRFTEGRLDPDTKLIAALYFAVFGEDVPRKRSAPSPKVSPAA</sequence>
<gene>
    <name evidence="1" type="ORF">MXD59_12610</name>
</gene>
<name>A0ABT0JZ96_9ACTN</name>
<comment type="caution">
    <text evidence="1">The sequence shown here is derived from an EMBL/GenBank/DDBJ whole genome shotgun (WGS) entry which is preliminary data.</text>
</comment>
<dbReference type="EMBL" id="JALKFT010000010">
    <property type="protein sequence ID" value="MCK9876609.1"/>
    <property type="molecule type" value="Genomic_DNA"/>
</dbReference>
<reference evidence="1 2" key="1">
    <citation type="submission" date="2022-04" db="EMBL/GenBank/DDBJ databases">
        <title>Genome diversity in the genus Frankia.</title>
        <authorList>
            <person name="Carlos-Shanley C."/>
            <person name="Hahn D."/>
        </authorList>
    </citation>
    <scope>NUCLEOTIDE SEQUENCE [LARGE SCALE GENOMIC DNA]</scope>
    <source>
        <strain evidence="1 2">Ag45/Mut15</strain>
    </source>
</reference>
<proteinExistence type="predicted"/>
<protein>
    <recommendedName>
        <fullName evidence="3">Helix-turn-helix domain-containing protein</fullName>
    </recommendedName>
</protein>
<dbReference type="RefSeq" id="WP_248824839.1">
    <property type="nucleotide sequence ID" value="NZ_JALKFT010000010.1"/>
</dbReference>
<dbReference type="Proteomes" id="UP001201873">
    <property type="component" value="Unassembled WGS sequence"/>
</dbReference>
<accession>A0ABT0JZ96</accession>
<keyword evidence="2" id="KW-1185">Reference proteome</keyword>